<organism evidence="1 2">
    <name type="scientific">Nostoc commune NIES-4072</name>
    <dbReference type="NCBI Taxonomy" id="2005467"/>
    <lineage>
        <taxon>Bacteria</taxon>
        <taxon>Bacillati</taxon>
        <taxon>Cyanobacteriota</taxon>
        <taxon>Cyanophyceae</taxon>
        <taxon>Nostocales</taxon>
        <taxon>Nostocaceae</taxon>
        <taxon>Nostoc</taxon>
    </lineage>
</organism>
<gene>
    <name evidence="1" type="ORF">NIES4072_66950</name>
</gene>
<accession>A0A2R5G3G7</accession>
<dbReference type="EMBL" id="BDUD01000002">
    <property type="protein sequence ID" value="GBG22983.1"/>
    <property type="molecule type" value="Genomic_DNA"/>
</dbReference>
<dbReference type="RefSeq" id="WP_109012969.1">
    <property type="nucleotide sequence ID" value="NZ_BDUD01000002.1"/>
</dbReference>
<reference evidence="1 2" key="1">
    <citation type="submission" date="2017-06" db="EMBL/GenBank/DDBJ databases">
        <title>Genome sequencing of cyanobaciteial culture collection at National Institute for Environmental Studies (NIES).</title>
        <authorList>
            <person name="Hirose Y."/>
            <person name="Shimura Y."/>
            <person name="Fujisawa T."/>
            <person name="Nakamura Y."/>
            <person name="Kawachi M."/>
        </authorList>
    </citation>
    <scope>NUCLEOTIDE SEQUENCE [LARGE SCALE GENOMIC DNA]</scope>
    <source>
        <strain evidence="1 2">NIES-4072</strain>
    </source>
</reference>
<keyword evidence="2" id="KW-1185">Reference proteome</keyword>
<dbReference type="Proteomes" id="UP000245124">
    <property type="component" value="Unassembled WGS sequence"/>
</dbReference>
<dbReference type="AlphaFoldDB" id="A0A2R5G3G7"/>
<comment type="caution">
    <text evidence="1">The sequence shown here is derived from an EMBL/GenBank/DDBJ whole genome shotgun (WGS) entry which is preliminary data.</text>
</comment>
<dbReference type="OrthoDB" id="485837at2"/>
<sequence length="126" mass="14309">MSTTIQQLFHKWATLAPDECLSTERDYKFKLRILPDVERCNSLTASRQIITDNLETHLANRRDLTIQLLNFVLLTIIQHCAARQSSISFSFTELGTIATICNGLRSQPHPHPAIAALDAYIQLLEF</sequence>
<name>A0A2R5G3G7_NOSCO</name>
<protein>
    <submittedName>
        <fullName evidence="1">Uncharacterized protein</fullName>
    </submittedName>
</protein>
<evidence type="ECO:0000313" key="1">
    <source>
        <dbReference type="EMBL" id="GBG22983.1"/>
    </source>
</evidence>
<evidence type="ECO:0000313" key="2">
    <source>
        <dbReference type="Proteomes" id="UP000245124"/>
    </source>
</evidence>
<proteinExistence type="predicted"/>